<gene>
    <name evidence="1" type="primary">spoIIR</name>
    <name evidence="1" type="ordered locus">AXY_20570</name>
</gene>
<dbReference type="HOGENOM" id="CLU_069310_2_0_9"/>
<proteinExistence type="predicted"/>
<dbReference type="Pfam" id="PF09551">
    <property type="entry name" value="Spore_II_R"/>
    <property type="match status" value="1"/>
</dbReference>
<name>K0J059_AMPXN</name>
<organism evidence="1 2">
    <name type="scientific">Amphibacillus xylanus (strain ATCC 51415 / DSM 6626 / JCM 7361 / LMG 17667 / NBRC 15112 / Ep01)</name>
    <dbReference type="NCBI Taxonomy" id="698758"/>
    <lineage>
        <taxon>Bacteria</taxon>
        <taxon>Bacillati</taxon>
        <taxon>Bacillota</taxon>
        <taxon>Bacilli</taxon>
        <taxon>Bacillales</taxon>
        <taxon>Bacillaceae</taxon>
        <taxon>Amphibacillus</taxon>
    </lineage>
</organism>
<dbReference type="STRING" id="698758.AXY_20570"/>
<dbReference type="InterPro" id="IPR014202">
    <property type="entry name" value="Spore_II_R"/>
</dbReference>
<reference evidence="1 2" key="1">
    <citation type="submission" date="2011-01" db="EMBL/GenBank/DDBJ databases">
        <title>Whole genome sequence of Amphibacillus xylinus NBRC 15112.</title>
        <authorList>
            <person name="Nakazawa H."/>
            <person name="Katano Y."/>
            <person name="Nakamura S."/>
            <person name="Sasagawa M."/>
            <person name="Fukada J."/>
            <person name="Arai T."/>
            <person name="Sasakura N."/>
            <person name="Mochizuki D."/>
            <person name="Hosoyama A."/>
            <person name="Harada K."/>
            <person name="Horikawa H."/>
            <person name="Kato Y."/>
            <person name="Harada T."/>
            <person name="Sasaki K."/>
            <person name="Sekiguchi M."/>
            <person name="Hodoyama M."/>
            <person name="Nishiko R."/>
            <person name="Narita H."/>
            <person name="Hanamaki A."/>
            <person name="Hata C."/>
            <person name="Konno Y."/>
            <person name="Niimura Y."/>
            <person name="Yamazaki S."/>
            <person name="Fujita N."/>
        </authorList>
    </citation>
    <scope>NUCLEOTIDE SEQUENCE [LARGE SCALE GENOMIC DNA]</scope>
    <source>
        <strain evidence="2">ATCC 51415 / DSM 6626 / JCM 7361 / LMG 17667 / NBRC 15112 / Ep01</strain>
    </source>
</reference>
<dbReference type="OrthoDB" id="9793324at2"/>
<evidence type="ECO:0000313" key="1">
    <source>
        <dbReference type="EMBL" id="BAM48189.1"/>
    </source>
</evidence>
<protein>
    <submittedName>
        <fullName evidence="1">Stage II sporulation protein R</fullName>
    </submittedName>
</protein>
<dbReference type="eggNOG" id="ENOG5031K93">
    <property type="taxonomic scope" value="Bacteria"/>
</dbReference>
<dbReference type="Proteomes" id="UP000006294">
    <property type="component" value="Chromosome"/>
</dbReference>
<dbReference type="EMBL" id="AP012050">
    <property type="protein sequence ID" value="BAM48189.1"/>
    <property type="molecule type" value="Genomic_DNA"/>
</dbReference>
<evidence type="ECO:0000313" key="2">
    <source>
        <dbReference type="Proteomes" id="UP000006294"/>
    </source>
</evidence>
<dbReference type="KEGG" id="axl:AXY_20570"/>
<dbReference type="RefSeq" id="WP_015010775.1">
    <property type="nucleotide sequence ID" value="NC_018704.1"/>
</dbReference>
<accession>K0J059</accession>
<dbReference type="NCBIfam" id="TIGR02837">
    <property type="entry name" value="spore_II_R"/>
    <property type="match status" value="1"/>
</dbReference>
<dbReference type="PATRIC" id="fig|698758.3.peg.2062"/>
<dbReference type="AlphaFoldDB" id="K0J059"/>
<sequence>MKQVFQVIMSLVILLTHQPVPMPETAGYQMIPDEAIRLRILAESDDPEDQQLKYAVRDAVNAEITTWVEQLTSIEDAREIIKTRLDQIDMIVANTLKDHGSTINYTIDYDSNVLFPAKLYDQYVYPAGEYEAILITLGEGEGSNWWCVLFPPLCFLDFSAGTTVSMDEEEQVAEQEESDLTDKPKISFFFLEWFR</sequence>
<keyword evidence="2" id="KW-1185">Reference proteome</keyword>